<sequence length="301" mass="31774">MTGWHALILGIIQGLTEFLPVSSSGHLILGSRFLGLPAPGLSFSIAAHVGTAVATIGMFRDEIAWLVRDIFGRGRGGKIALANIIIGSIPAALVGLLFKGAVEALFSTPLAASVGLLVTGCVLKISGRGRERAFHVETAEDYGKKGTGIPSCRKKNRQDSRPNLRILREDNGHTPLSTVTTWRALVTGIAQAIAIVPGISRSGMTITAGLLSGMSREDSAKFSFLLALPATLGAALLDLKDLLGTGAETMTAQLLIGAIVSLITGVFAISLTYNFVRRGSLDRFAYYCWALGLLSLFVVLR</sequence>
<evidence type="ECO:0000256" key="13">
    <source>
        <dbReference type="ARBA" id="ARBA00023316"/>
    </source>
</evidence>
<evidence type="ECO:0000313" key="18">
    <source>
        <dbReference type="EMBL" id="QUL98323.1"/>
    </source>
</evidence>
<keyword evidence="13 17" id="KW-0961">Cell wall biogenesis/degradation</keyword>
<accession>A0AAT9LCS3</accession>
<feature type="transmembrane region" description="Helical" evidence="17">
    <location>
        <begin position="222"/>
        <end position="239"/>
    </location>
</feature>
<dbReference type="EMBL" id="CP062796">
    <property type="protein sequence ID" value="QUL98323.1"/>
    <property type="molecule type" value="Genomic_DNA"/>
</dbReference>
<evidence type="ECO:0000256" key="8">
    <source>
        <dbReference type="ARBA" id="ARBA00022960"/>
    </source>
</evidence>
<keyword evidence="6 17" id="KW-0812">Transmembrane</keyword>
<dbReference type="GO" id="GO:0071555">
    <property type="term" value="P:cell wall organization"/>
    <property type="evidence" value="ECO:0007669"/>
    <property type="project" value="UniProtKB-KW"/>
</dbReference>
<dbReference type="PANTHER" id="PTHR30622:SF2">
    <property type="entry name" value="UNDECAPRENYL-DIPHOSPHATASE"/>
    <property type="match status" value="1"/>
</dbReference>
<evidence type="ECO:0000256" key="7">
    <source>
        <dbReference type="ARBA" id="ARBA00022801"/>
    </source>
</evidence>
<comment type="miscellaneous">
    <text evidence="17">Bacitracin is thought to be involved in the inhibition of peptidoglycan synthesis by sequestering undecaprenyl diphosphate, thereby reducing the pool of lipid carrier available.</text>
</comment>
<evidence type="ECO:0000256" key="12">
    <source>
        <dbReference type="ARBA" id="ARBA00023251"/>
    </source>
</evidence>
<dbReference type="GO" id="GO:0050380">
    <property type="term" value="F:undecaprenyl-diphosphatase activity"/>
    <property type="evidence" value="ECO:0007669"/>
    <property type="project" value="UniProtKB-UniRule"/>
</dbReference>
<keyword evidence="5 17" id="KW-1003">Cell membrane</keyword>
<protein>
    <recommendedName>
        <fullName evidence="4 17">Undecaprenyl-diphosphatase</fullName>
        <ecNumber evidence="3 17">3.6.1.27</ecNumber>
    </recommendedName>
    <alternativeName>
        <fullName evidence="15 17">Bacitracin resistance protein</fullName>
    </alternativeName>
    <alternativeName>
        <fullName evidence="14 17">Undecaprenyl pyrophosphate phosphatase</fullName>
    </alternativeName>
</protein>
<dbReference type="Pfam" id="PF02673">
    <property type="entry name" value="BacA"/>
    <property type="match status" value="1"/>
</dbReference>
<name>A0AAT9LCS3_9FIRM</name>
<dbReference type="AlphaFoldDB" id="A0AAT9LCS3"/>
<feature type="transmembrane region" description="Helical" evidence="17">
    <location>
        <begin position="79"/>
        <end position="98"/>
    </location>
</feature>
<evidence type="ECO:0000256" key="16">
    <source>
        <dbReference type="ARBA" id="ARBA00047594"/>
    </source>
</evidence>
<feature type="transmembrane region" description="Helical" evidence="17">
    <location>
        <begin position="104"/>
        <end position="123"/>
    </location>
</feature>
<dbReference type="GO" id="GO:0005886">
    <property type="term" value="C:plasma membrane"/>
    <property type="evidence" value="ECO:0007669"/>
    <property type="project" value="UniProtKB-SubCell"/>
</dbReference>
<feature type="transmembrane region" description="Helical" evidence="17">
    <location>
        <begin position="40"/>
        <end position="59"/>
    </location>
</feature>
<gene>
    <name evidence="17" type="primary">uppP</name>
    <name evidence="18" type="ORF">IMF26_09910</name>
</gene>
<dbReference type="InterPro" id="IPR003824">
    <property type="entry name" value="UppP"/>
</dbReference>
<keyword evidence="10 17" id="KW-1133">Transmembrane helix</keyword>
<feature type="transmembrane region" description="Helical" evidence="17">
    <location>
        <begin position="284"/>
        <end position="300"/>
    </location>
</feature>
<keyword evidence="11 17" id="KW-0472">Membrane</keyword>
<comment type="similarity">
    <text evidence="2 17">Belongs to the UppP family.</text>
</comment>
<comment type="catalytic activity">
    <reaction evidence="16 17">
        <text>di-trans,octa-cis-undecaprenyl diphosphate + H2O = di-trans,octa-cis-undecaprenyl phosphate + phosphate + H(+)</text>
        <dbReference type="Rhea" id="RHEA:28094"/>
        <dbReference type="ChEBI" id="CHEBI:15377"/>
        <dbReference type="ChEBI" id="CHEBI:15378"/>
        <dbReference type="ChEBI" id="CHEBI:43474"/>
        <dbReference type="ChEBI" id="CHEBI:58405"/>
        <dbReference type="ChEBI" id="CHEBI:60392"/>
        <dbReference type="EC" id="3.6.1.27"/>
    </reaction>
</comment>
<evidence type="ECO:0000256" key="3">
    <source>
        <dbReference type="ARBA" id="ARBA00012374"/>
    </source>
</evidence>
<evidence type="ECO:0000256" key="6">
    <source>
        <dbReference type="ARBA" id="ARBA00022692"/>
    </source>
</evidence>
<evidence type="ECO:0000256" key="10">
    <source>
        <dbReference type="ARBA" id="ARBA00022989"/>
    </source>
</evidence>
<dbReference type="GO" id="GO:0008360">
    <property type="term" value="P:regulation of cell shape"/>
    <property type="evidence" value="ECO:0007669"/>
    <property type="project" value="UniProtKB-KW"/>
</dbReference>
<dbReference type="HAMAP" id="MF_01006">
    <property type="entry name" value="Undec_diphosphatase"/>
    <property type="match status" value="1"/>
</dbReference>
<comment type="function">
    <text evidence="17">Catalyzes the dephosphorylation of undecaprenyl diphosphate (UPP). Confers resistance to bacitracin.</text>
</comment>
<dbReference type="PANTHER" id="PTHR30622">
    <property type="entry name" value="UNDECAPRENYL-DIPHOSPHATASE"/>
    <property type="match status" value="1"/>
</dbReference>
<keyword evidence="9 17" id="KW-0573">Peptidoglycan synthesis</keyword>
<proteinExistence type="inferred from homology"/>
<evidence type="ECO:0000256" key="4">
    <source>
        <dbReference type="ARBA" id="ARBA00021581"/>
    </source>
</evidence>
<evidence type="ECO:0000256" key="1">
    <source>
        <dbReference type="ARBA" id="ARBA00004651"/>
    </source>
</evidence>
<evidence type="ECO:0000256" key="11">
    <source>
        <dbReference type="ARBA" id="ARBA00023136"/>
    </source>
</evidence>
<evidence type="ECO:0000256" key="14">
    <source>
        <dbReference type="ARBA" id="ARBA00032707"/>
    </source>
</evidence>
<keyword evidence="8 17" id="KW-0133">Cell shape</keyword>
<keyword evidence="12 17" id="KW-0046">Antibiotic resistance</keyword>
<evidence type="ECO:0000256" key="17">
    <source>
        <dbReference type="HAMAP-Rule" id="MF_01006"/>
    </source>
</evidence>
<comment type="subcellular location">
    <subcellularLocation>
        <location evidence="1 17">Cell membrane</location>
        <topology evidence="1 17">Multi-pass membrane protein</topology>
    </subcellularLocation>
</comment>
<evidence type="ECO:0000256" key="5">
    <source>
        <dbReference type="ARBA" id="ARBA00022475"/>
    </source>
</evidence>
<reference evidence="18" key="2">
    <citation type="journal article" date="2023" name="Biology">
        <title>Prokaryotic Life Associated with Coal-Fire Gas Vents Revealed by Metagenomics.</title>
        <authorList>
            <person name="Kadnikov V.V."/>
            <person name="Mardanov A.V."/>
            <person name="Beletsky A.V."/>
            <person name="Karnachuk O.V."/>
            <person name="Ravin N.V."/>
        </authorList>
    </citation>
    <scope>NUCLEOTIDE SEQUENCE</scope>
    <source>
        <strain evidence="18">Bu02</strain>
    </source>
</reference>
<reference evidence="18" key="1">
    <citation type="submission" date="2020-10" db="EMBL/GenBank/DDBJ databases">
        <authorList>
            <person name="Kadnikov V."/>
            <person name="Beletsky A.V."/>
            <person name="Mardanov A.V."/>
            <person name="Karnachuk O.V."/>
            <person name="Ravin N.V."/>
        </authorList>
    </citation>
    <scope>NUCLEOTIDE SEQUENCE</scope>
    <source>
        <strain evidence="18">Bu02</strain>
    </source>
</reference>
<feature type="transmembrane region" description="Helical" evidence="17">
    <location>
        <begin position="251"/>
        <end position="272"/>
    </location>
</feature>
<dbReference type="KEGG" id="fcz:IMF26_09910"/>
<evidence type="ECO:0000256" key="9">
    <source>
        <dbReference type="ARBA" id="ARBA00022984"/>
    </source>
</evidence>
<dbReference type="GO" id="GO:0046677">
    <property type="term" value="P:response to antibiotic"/>
    <property type="evidence" value="ECO:0007669"/>
    <property type="project" value="UniProtKB-UniRule"/>
</dbReference>
<organism evidence="18">
    <name type="scientific">Candidatus Fermentithermobacillus carboniphilus</name>
    <dbReference type="NCBI Taxonomy" id="3085328"/>
    <lineage>
        <taxon>Bacteria</taxon>
        <taxon>Bacillati</taxon>
        <taxon>Bacillota</taxon>
        <taxon>Candidatus Fermentithermobacillia</taxon>
        <taxon>Candidatus Fermentithermobacillales</taxon>
        <taxon>Candidatus Fermentithermobacillaceae</taxon>
        <taxon>Candidatus Fermentithermobacillus</taxon>
    </lineage>
</organism>
<dbReference type="GO" id="GO:0009252">
    <property type="term" value="P:peptidoglycan biosynthetic process"/>
    <property type="evidence" value="ECO:0007669"/>
    <property type="project" value="UniProtKB-KW"/>
</dbReference>
<dbReference type="EC" id="3.6.1.27" evidence="3 17"/>
<evidence type="ECO:0000256" key="15">
    <source>
        <dbReference type="ARBA" id="ARBA00032932"/>
    </source>
</evidence>
<evidence type="ECO:0000256" key="2">
    <source>
        <dbReference type="ARBA" id="ARBA00010621"/>
    </source>
</evidence>
<keyword evidence="7 17" id="KW-0378">Hydrolase</keyword>